<dbReference type="EMBL" id="CM047906">
    <property type="protein sequence ID" value="KAJ0086929.1"/>
    <property type="molecule type" value="Genomic_DNA"/>
</dbReference>
<organism evidence="1 2">
    <name type="scientific">Pistacia atlantica</name>
    <dbReference type="NCBI Taxonomy" id="434234"/>
    <lineage>
        <taxon>Eukaryota</taxon>
        <taxon>Viridiplantae</taxon>
        <taxon>Streptophyta</taxon>
        <taxon>Embryophyta</taxon>
        <taxon>Tracheophyta</taxon>
        <taxon>Spermatophyta</taxon>
        <taxon>Magnoliopsida</taxon>
        <taxon>eudicotyledons</taxon>
        <taxon>Gunneridae</taxon>
        <taxon>Pentapetalae</taxon>
        <taxon>rosids</taxon>
        <taxon>malvids</taxon>
        <taxon>Sapindales</taxon>
        <taxon>Anacardiaceae</taxon>
        <taxon>Pistacia</taxon>
    </lineage>
</organism>
<reference evidence="2" key="1">
    <citation type="journal article" date="2023" name="G3 (Bethesda)">
        <title>Genome assembly and association tests identify interacting loci associated with vigor, precocity, and sex in interspecific pistachio rootstocks.</title>
        <authorList>
            <person name="Palmer W."/>
            <person name="Jacygrad E."/>
            <person name="Sagayaradj S."/>
            <person name="Cavanaugh K."/>
            <person name="Han R."/>
            <person name="Bertier L."/>
            <person name="Beede B."/>
            <person name="Kafkas S."/>
            <person name="Golino D."/>
            <person name="Preece J."/>
            <person name="Michelmore R."/>
        </authorList>
    </citation>
    <scope>NUCLEOTIDE SEQUENCE [LARGE SCALE GENOMIC DNA]</scope>
</reference>
<gene>
    <name evidence="1" type="ORF">Patl1_07242</name>
</gene>
<protein>
    <submittedName>
        <fullName evidence="1">Uncharacterized protein</fullName>
    </submittedName>
</protein>
<comment type="caution">
    <text evidence="1">The sequence shown here is derived from an EMBL/GenBank/DDBJ whole genome shotgun (WGS) entry which is preliminary data.</text>
</comment>
<proteinExistence type="predicted"/>
<sequence>MIIKDSKCIHNFKRKRERNTGLFSSVMGNMLLVFALYFVIIIPLIWGLKFLYKIWWRPKRIEKQLKKQGIHGYPYRLLYGNIKEMMKLAKETKSSPSGSPHDAVPRANPLLHKLAIAYKKTFVVWYGTSPRVAITDPKLIKEVLSNKNGDFPKNEISPLIRLFSTGLAVYEGQKWSKHRRIVNPAFHMEKLKQMMPAFSTCCEELIEKWDKSVIESGGSCELDVFKEFQNFTGDVISRAAFGSSFEEGRKIFLLQQEQGKLLLQCLVYEKFPLFRFLPTKVNKRMRQIYTEVRKLLRGIIEKRQRALEMGKDWDKEDLLGLMLKSNLNELQESQNSNGGMTTEDVFEECRLFYLAGQETTANLLTWTMVVLSMHMNWQERAREEVLQILGKNKPTFDDLNHLKIVNMILLEVLRLYPPTLLLRTVVKETKLGDLCLPAGVDLLMPMDLVHRDPEQWGGDAVEFNPERFSEGISKASKDQVSYFPFGYGPRICIGQNFAMLETKLALSQILQHFSFELSSTYTHSPAIGLTLKPQYGAQIILHKI</sequence>
<keyword evidence="2" id="KW-1185">Reference proteome</keyword>
<accession>A0ACC1AJQ6</accession>
<dbReference type="Proteomes" id="UP001164250">
    <property type="component" value="Chromosome 10"/>
</dbReference>
<evidence type="ECO:0000313" key="1">
    <source>
        <dbReference type="EMBL" id="KAJ0086929.1"/>
    </source>
</evidence>
<evidence type="ECO:0000313" key="2">
    <source>
        <dbReference type="Proteomes" id="UP001164250"/>
    </source>
</evidence>
<name>A0ACC1AJQ6_9ROSI</name>